<feature type="compositionally biased region" description="Basic and acidic residues" evidence="6">
    <location>
        <begin position="580"/>
        <end position="590"/>
    </location>
</feature>
<dbReference type="GO" id="GO:0007155">
    <property type="term" value="P:cell adhesion"/>
    <property type="evidence" value="ECO:0007669"/>
    <property type="project" value="InterPro"/>
</dbReference>
<keyword evidence="4" id="KW-0732">Signal</keyword>
<accession>E6K235</accession>
<dbReference type="RefSeq" id="WP_006290743.1">
    <property type="nucleotide sequence ID" value="NZ_AP012333.1"/>
</dbReference>
<dbReference type="CDD" id="cd00222">
    <property type="entry name" value="CollagenBindB"/>
    <property type="match status" value="5"/>
</dbReference>
<dbReference type="InterPro" id="IPR008456">
    <property type="entry name" value="Collagen-bd_dom"/>
</dbReference>
<reference evidence="11 12" key="1">
    <citation type="submission" date="2010-12" db="EMBL/GenBank/DDBJ databases">
        <authorList>
            <person name="Muzny D."/>
            <person name="Qin X."/>
            <person name="Buhay C."/>
            <person name="Dugan-Rocha S."/>
            <person name="Ding Y."/>
            <person name="Chen G."/>
            <person name="Hawes A."/>
            <person name="Holder M."/>
            <person name="Jhangiani S."/>
            <person name="Johnson A."/>
            <person name="Khan Z."/>
            <person name="Li Z."/>
            <person name="Liu W."/>
            <person name="Liu X."/>
            <person name="Perez L."/>
            <person name="Shen H."/>
            <person name="Wang Q."/>
            <person name="Watt J."/>
            <person name="Xi L."/>
            <person name="Xin Y."/>
            <person name="Zhou J."/>
            <person name="Deng J."/>
            <person name="Jiang H."/>
            <person name="Liu Y."/>
            <person name="Qu J."/>
            <person name="Song X.-Z."/>
            <person name="Zhang L."/>
            <person name="Villasana D."/>
            <person name="Johnson A."/>
            <person name="Liu J."/>
            <person name="Liyanage D."/>
            <person name="Lorensuhewa L."/>
            <person name="Robinson T."/>
            <person name="Song A."/>
            <person name="Song B.-B."/>
            <person name="Dinh H."/>
            <person name="Thornton R."/>
            <person name="Coyle M."/>
            <person name="Francisco L."/>
            <person name="Jackson L."/>
            <person name="Javaid M."/>
            <person name="Korchina V."/>
            <person name="Kovar C."/>
            <person name="Mata R."/>
            <person name="Mathew T."/>
            <person name="Ngo R."/>
            <person name="Nguyen L."/>
            <person name="Nguyen N."/>
            <person name="Okwuonu G."/>
            <person name="Ongeri F."/>
            <person name="Pham C."/>
            <person name="Simmons D."/>
            <person name="Wilczek-Boney K."/>
            <person name="Hale W."/>
            <person name="Jakkamsetti A."/>
            <person name="Pham P."/>
            <person name="Ruth R."/>
            <person name="San Lucas F."/>
            <person name="Warren J."/>
            <person name="Zhang J."/>
            <person name="Zhao Z."/>
            <person name="Zhou C."/>
            <person name="Zhu D."/>
            <person name="Lee S."/>
            <person name="Bess C."/>
            <person name="Blankenburg K."/>
            <person name="Forbes L."/>
            <person name="Fu Q."/>
            <person name="Gubbala S."/>
            <person name="Hirani K."/>
            <person name="Jayaseelan J.C."/>
            <person name="Lara F."/>
            <person name="Munidasa M."/>
            <person name="Palculict T."/>
            <person name="Patil S."/>
            <person name="Pu L.-L."/>
            <person name="Saada N."/>
            <person name="Tang L."/>
            <person name="Weissenberger G."/>
            <person name="Zhu Y."/>
            <person name="Hemphill L."/>
            <person name="Shang Y."/>
            <person name="Youmans B."/>
            <person name="Ayvaz T."/>
            <person name="Ross M."/>
            <person name="Santibanez J."/>
            <person name="Aqrawi P."/>
            <person name="Gross S."/>
            <person name="Joshi V."/>
            <person name="Fowler G."/>
            <person name="Nazareth L."/>
            <person name="Reid J."/>
            <person name="Worley K."/>
            <person name="Petrosino J."/>
            <person name="Highlander S."/>
            <person name="Gibbs R."/>
        </authorList>
    </citation>
    <scope>NUCLEOTIDE SEQUENCE [LARGE SCALE GENOMIC DNA]</scope>
    <source>
        <strain evidence="11 12">DSM 10105</strain>
    </source>
</reference>
<evidence type="ECO:0000259" key="10">
    <source>
        <dbReference type="Pfam" id="PF17961"/>
    </source>
</evidence>
<feature type="domain" description="CNA-B" evidence="9">
    <location>
        <begin position="664"/>
        <end position="753"/>
    </location>
</feature>
<feature type="domain" description="CNA-B" evidence="9">
    <location>
        <begin position="575"/>
        <end position="655"/>
    </location>
</feature>
<keyword evidence="7" id="KW-1133">Transmembrane helix</keyword>
<feature type="region of interest" description="Disordered" evidence="6">
    <location>
        <begin position="559"/>
        <end position="592"/>
    </location>
</feature>
<keyword evidence="3" id="KW-0964">Secreted</keyword>
<feature type="domain" description="CNA-B" evidence="9">
    <location>
        <begin position="293"/>
        <end position="384"/>
    </location>
</feature>
<feature type="region of interest" description="Disordered" evidence="6">
    <location>
        <begin position="751"/>
        <end position="772"/>
    </location>
</feature>
<dbReference type="KEGG" id="pdo:PSDT_0173"/>
<proteinExistence type="predicted"/>
<gene>
    <name evidence="11" type="ORF">HMPREF0620_1508</name>
</gene>
<evidence type="ECO:0000259" key="8">
    <source>
        <dbReference type="Pfam" id="PF05737"/>
    </source>
</evidence>
<feature type="domain" description="Collagen binding" evidence="8">
    <location>
        <begin position="134"/>
        <end position="256"/>
    </location>
</feature>
<dbReference type="SUPFAM" id="SSF49478">
    <property type="entry name" value="Cna protein B-type domain"/>
    <property type="match status" value="5"/>
</dbReference>
<evidence type="ECO:0000256" key="3">
    <source>
        <dbReference type="ARBA" id="ARBA00022525"/>
    </source>
</evidence>
<dbReference type="PATRIC" id="fig|864564.6.peg.194"/>
<dbReference type="Gene3D" id="2.60.40.740">
    <property type="match status" value="1"/>
</dbReference>
<keyword evidence="7" id="KW-0472">Membrane</keyword>
<dbReference type="Pfam" id="PF05737">
    <property type="entry name" value="Collagen_bind"/>
    <property type="match status" value="1"/>
</dbReference>
<dbReference type="Pfam" id="PF05738">
    <property type="entry name" value="Cna_B"/>
    <property type="match status" value="5"/>
</dbReference>
<feature type="transmembrane region" description="Helical" evidence="7">
    <location>
        <begin position="783"/>
        <end position="803"/>
    </location>
</feature>
<dbReference type="InterPro" id="IPR011252">
    <property type="entry name" value="Fibrogen-bd_dom1"/>
</dbReference>
<dbReference type="Gene3D" id="2.60.40.1280">
    <property type="match status" value="1"/>
</dbReference>
<evidence type="ECO:0000256" key="7">
    <source>
        <dbReference type="SAM" id="Phobius"/>
    </source>
</evidence>
<evidence type="ECO:0000256" key="5">
    <source>
        <dbReference type="ARBA" id="ARBA00023088"/>
    </source>
</evidence>
<evidence type="ECO:0000256" key="4">
    <source>
        <dbReference type="ARBA" id="ARBA00022729"/>
    </source>
</evidence>
<dbReference type="InterPro" id="IPR008966">
    <property type="entry name" value="Adhesion_dom_sf"/>
</dbReference>
<feature type="compositionally biased region" description="Polar residues" evidence="6">
    <location>
        <begin position="570"/>
        <end position="579"/>
    </location>
</feature>
<protein>
    <submittedName>
        <fullName evidence="11">LPXTG-motif cell wall anchor domain protein</fullName>
    </submittedName>
</protein>
<name>E6K235_PARDN</name>
<evidence type="ECO:0000256" key="1">
    <source>
        <dbReference type="ARBA" id="ARBA00004168"/>
    </source>
</evidence>
<dbReference type="InterPro" id="IPR008454">
    <property type="entry name" value="Collagen-bd_Cna-like_B-typ_dom"/>
</dbReference>
<feature type="domain" description="SDR-like Ig" evidence="10">
    <location>
        <begin position="8"/>
        <end position="93"/>
    </location>
</feature>
<dbReference type="SUPFAM" id="SSF49401">
    <property type="entry name" value="Bacterial adhesins"/>
    <property type="match status" value="2"/>
</dbReference>
<evidence type="ECO:0000256" key="6">
    <source>
        <dbReference type="SAM" id="MobiDB-lite"/>
    </source>
</evidence>
<keyword evidence="12" id="KW-1185">Reference proteome</keyword>
<dbReference type="Gene3D" id="2.60.40.1140">
    <property type="entry name" value="Collagen-binding surface protein Cna, B-type domain"/>
    <property type="match status" value="5"/>
</dbReference>
<dbReference type="Pfam" id="PF17961">
    <property type="entry name" value="Big_8"/>
    <property type="match status" value="1"/>
</dbReference>
<dbReference type="HOGENOM" id="CLU_002287_0_2_11"/>
<comment type="caution">
    <text evidence="11">The sequence shown here is derived from an EMBL/GenBank/DDBJ whole genome shotgun (WGS) entry which is preliminary data.</text>
</comment>
<evidence type="ECO:0000256" key="2">
    <source>
        <dbReference type="ARBA" id="ARBA00022512"/>
    </source>
</evidence>
<keyword evidence="5" id="KW-0572">Peptidoglycan-anchor</keyword>
<comment type="subcellular location">
    <subcellularLocation>
        <location evidence="1">Secreted</location>
        <location evidence="1">Cell wall</location>
        <topology evidence="1">Peptidoglycan-anchor</topology>
    </subcellularLocation>
</comment>
<feature type="domain" description="CNA-B" evidence="9">
    <location>
        <begin position="394"/>
        <end position="476"/>
    </location>
</feature>
<evidence type="ECO:0000259" key="9">
    <source>
        <dbReference type="Pfam" id="PF05738"/>
    </source>
</evidence>
<evidence type="ECO:0000313" key="12">
    <source>
        <dbReference type="Proteomes" id="UP000004946"/>
    </source>
</evidence>
<keyword evidence="2" id="KW-0134">Cell wall</keyword>
<dbReference type="Proteomes" id="UP000004946">
    <property type="component" value="Chromosome"/>
</dbReference>
<sequence>MSVSPDHINDGEKTTFKMSYDDHAQKIKDGDTITVSWPSSGTVYGEGYSKTIDLYIDGVNVGVLKVTPQNAVITFNSNINDVENVHGWAEFDIEGRNLANTSDENTGSFTITSGGYSTSVSVTKSKSGTVGVFYYKTGDMQPDDTDHVRWFLNMNNEKAYVDDRIYVTDQIQPGQTLDPKSFDITVEGYNPGHFDGADAIAKFEQAYPGASISADASTGKITVSIPQDQANLNSFSVMYLTSVDDYNAKEFKNNSQAWYHEHNKDAVNGKEFDYTVQNVNANGGIDGTNQTSVSVKKVWNDNNDSRHKRPAKVQVQLLANGYKTGSPVTLDASNSWSHTWEKLVKNAKGAPIKYTLEEVSVPSGYQDHFALDPTGVNAFTLTNTYKQVEKIDFSGEKVWKDSDNQDGIRPSSVTITLLQNGKDYLTTQTNAANGWKYSFKGVPKTDDKGKAYSYSVKETPVDGYTSTVDGYTITNTHKTKTINICGKKVWDDANNQDGKRPQSVTINLLANGVKVKSATATAATQWGYIFKDLPEFAKGQKISYTVTEDAVAGYTSTVSGSTVTNKHTPEVTSLSGSKTWNDKDDQDGKRPGSITVNLLADGRKVKSVKATAAGGWKYSFADVPVYANGRKIVYTVSEDPVKGYTPSVKGLDIENSYTPGQTSVSVVKKWDDHDDQDGSRPASVQVQLYADGQASGSPVVLNAANEWTYRFTGLAVNKAGRKIAYTVKEVDAAQGYTATVSGSAADGFTITNKHTPVVPPTPRKPSKPVTPRHPVLAKTGVNAMVFAIASLALLLTAGVALSLRKRME</sequence>
<keyword evidence="7" id="KW-0812">Transmembrane</keyword>
<dbReference type="eggNOG" id="COG4932">
    <property type="taxonomic scope" value="Bacteria"/>
</dbReference>
<organism evidence="11 12">
    <name type="scientific">Parascardovia denticolens DSM 10105 = JCM 12538</name>
    <dbReference type="NCBI Taxonomy" id="864564"/>
    <lineage>
        <taxon>Bacteria</taxon>
        <taxon>Bacillati</taxon>
        <taxon>Actinomycetota</taxon>
        <taxon>Actinomycetes</taxon>
        <taxon>Bifidobacteriales</taxon>
        <taxon>Bifidobacteriaceae</taxon>
        <taxon>Parascardovia</taxon>
    </lineage>
</organism>
<evidence type="ECO:0000313" key="11">
    <source>
        <dbReference type="EMBL" id="EFT82823.1"/>
    </source>
</evidence>
<dbReference type="InterPro" id="IPR041171">
    <property type="entry name" value="SDR_Ig"/>
</dbReference>
<dbReference type="EMBL" id="AEON01000002">
    <property type="protein sequence ID" value="EFT82823.1"/>
    <property type="molecule type" value="Genomic_DNA"/>
</dbReference>
<dbReference type="GO" id="GO:0005518">
    <property type="term" value="F:collagen binding"/>
    <property type="evidence" value="ECO:0007669"/>
    <property type="project" value="InterPro"/>
</dbReference>
<feature type="domain" description="CNA-B" evidence="9">
    <location>
        <begin position="485"/>
        <end position="566"/>
    </location>
</feature>
<dbReference type="AlphaFoldDB" id="E6K235"/>